<dbReference type="Gene3D" id="3.40.630.40">
    <property type="entry name" value="Zn-dependent exopeptidases"/>
    <property type="match status" value="1"/>
</dbReference>
<evidence type="ECO:0000259" key="2">
    <source>
        <dbReference type="SMART" id="SM00646"/>
    </source>
</evidence>
<dbReference type="SUPFAM" id="SSF53187">
    <property type="entry name" value="Zn-dependent exopeptidases"/>
    <property type="match status" value="1"/>
</dbReference>
<dbReference type="SMART" id="SM00646">
    <property type="entry name" value="Ami_3"/>
    <property type="match status" value="1"/>
</dbReference>
<dbReference type="InterPro" id="IPR050695">
    <property type="entry name" value="N-acetylmuramoyl_amidase_3"/>
</dbReference>
<dbReference type="GO" id="GO:0008745">
    <property type="term" value="F:N-acetylmuramoyl-L-alanine amidase activity"/>
    <property type="evidence" value="ECO:0007669"/>
    <property type="project" value="InterPro"/>
</dbReference>
<dbReference type="EMBL" id="CP047394">
    <property type="protein sequence ID" value="QHE63498.1"/>
    <property type="molecule type" value="Genomic_DNA"/>
</dbReference>
<sequence length="180" mass="19252">MPIIVLDPGHGGTDPGASANGLQEKNLTLTIGLKVKQLLEAKYVVDVRLTRETDVLVGLSERADYANTLGASYFVSLHHNAGGGTGFESYIYPGTSSSETGRRQDVIHGEIMNFLSGYGVRDRGQKEANFAVLRETAMPAILLENLFIDTVNDANLLKNSNFITGLSNAIATGIGKALKL</sequence>
<gene>
    <name evidence="3" type="ORF">FHE72_22760</name>
</gene>
<evidence type="ECO:0000313" key="4">
    <source>
        <dbReference type="Proteomes" id="UP000465062"/>
    </source>
</evidence>
<dbReference type="Pfam" id="PF01520">
    <property type="entry name" value="Amidase_3"/>
    <property type="match status" value="1"/>
</dbReference>
<dbReference type="GO" id="GO:0030288">
    <property type="term" value="C:outer membrane-bounded periplasmic space"/>
    <property type="evidence" value="ECO:0007669"/>
    <property type="project" value="TreeGrafter"/>
</dbReference>
<feature type="domain" description="MurNAc-LAA" evidence="2">
    <location>
        <begin position="63"/>
        <end position="175"/>
    </location>
</feature>
<keyword evidence="1" id="KW-0378">Hydrolase</keyword>
<dbReference type="InterPro" id="IPR002508">
    <property type="entry name" value="MurNAc-LAA_cat"/>
</dbReference>
<dbReference type="PANTHER" id="PTHR30404:SF0">
    <property type="entry name" value="N-ACETYLMURAMOYL-L-ALANINE AMIDASE AMIC"/>
    <property type="match status" value="1"/>
</dbReference>
<dbReference type="RefSeq" id="WP_034764985.1">
    <property type="nucleotide sequence ID" value="NZ_CCDN010000007.1"/>
</dbReference>
<reference evidence="3 4" key="1">
    <citation type="submission" date="2019-06" db="EMBL/GenBank/DDBJ databases">
        <title>An operon consisting of a P-type ATPase gene and a transcriptional regular gene given the different cadmium resistance in Bacillus vietamensis 151-6 and Bacillus marisflavi 151-25.</title>
        <authorList>
            <person name="Yu X."/>
        </authorList>
    </citation>
    <scope>NUCLEOTIDE SEQUENCE [LARGE SCALE GENOMIC DNA]</scope>
    <source>
        <strain evidence="3 4">151-6</strain>
    </source>
</reference>
<accession>A0A6I6UNK5</accession>
<dbReference type="Proteomes" id="UP000465062">
    <property type="component" value="Chromosome"/>
</dbReference>
<protein>
    <submittedName>
        <fullName evidence="3">N-acetylmuramoyl-L-alanine amidase</fullName>
    </submittedName>
</protein>
<dbReference type="GeneID" id="77238544"/>
<dbReference type="AlphaFoldDB" id="A0A6I6UNK5"/>
<name>A0A6I6UNK5_9BACI</name>
<evidence type="ECO:0000313" key="3">
    <source>
        <dbReference type="EMBL" id="QHE63498.1"/>
    </source>
</evidence>
<dbReference type="PANTHER" id="PTHR30404">
    <property type="entry name" value="N-ACETYLMURAMOYL-L-ALANINE AMIDASE"/>
    <property type="match status" value="1"/>
</dbReference>
<dbReference type="KEGG" id="bvq:FHE72_22760"/>
<evidence type="ECO:0000256" key="1">
    <source>
        <dbReference type="ARBA" id="ARBA00022801"/>
    </source>
</evidence>
<dbReference type="CDD" id="cd02696">
    <property type="entry name" value="MurNAc-LAA"/>
    <property type="match status" value="1"/>
</dbReference>
<organism evidence="3 4">
    <name type="scientific">Rossellomorea vietnamensis</name>
    <dbReference type="NCBI Taxonomy" id="218284"/>
    <lineage>
        <taxon>Bacteria</taxon>
        <taxon>Bacillati</taxon>
        <taxon>Bacillota</taxon>
        <taxon>Bacilli</taxon>
        <taxon>Bacillales</taxon>
        <taxon>Bacillaceae</taxon>
        <taxon>Rossellomorea</taxon>
    </lineage>
</organism>
<dbReference type="GO" id="GO:0009253">
    <property type="term" value="P:peptidoglycan catabolic process"/>
    <property type="evidence" value="ECO:0007669"/>
    <property type="project" value="InterPro"/>
</dbReference>
<proteinExistence type="predicted"/>